<dbReference type="PANTHER" id="PTHR46036:SF2">
    <property type="entry name" value="LACTOYLGLUTATHIONE LYASE GLX1"/>
    <property type="match status" value="1"/>
</dbReference>
<gene>
    <name evidence="1" type="ORF">V6N12_047187</name>
</gene>
<keyword evidence="2" id="KW-1185">Reference proteome</keyword>
<dbReference type="EMBL" id="JBBPBM010000032">
    <property type="protein sequence ID" value="KAK8533783.1"/>
    <property type="molecule type" value="Genomic_DNA"/>
</dbReference>
<proteinExistence type="predicted"/>
<dbReference type="PANTHER" id="PTHR46036">
    <property type="entry name" value="LACTOYLGLUTATHIONE LYASE"/>
    <property type="match status" value="1"/>
</dbReference>
<evidence type="ECO:0000313" key="2">
    <source>
        <dbReference type="Proteomes" id="UP001472677"/>
    </source>
</evidence>
<evidence type="ECO:0000313" key="1">
    <source>
        <dbReference type="EMBL" id="KAK8533783.1"/>
    </source>
</evidence>
<dbReference type="Proteomes" id="UP001472677">
    <property type="component" value="Unassembled WGS sequence"/>
</dbReference>
<accession>A0ABR2DA54</accession>
<dbReference type="InterPro" id="IPR029068">
    <property type="entry name" value="Glyas_Bleomycin-R_OHBP_Dase"/>
</dbReference>
<sequence>MWSGWLLRNEVVFKGRKVDESQLFNLCLTHLVWWCKGNWPHSGVSIYDLVSCAVSFRFLNCSSVVKSETSWSPPSHGDLQMVPSGVALEKLELENPGDTFLNISKWYNVVSSQLVTSFLGKAVDVGFGDKVALDELFKANAADDNDDMDLFGMKLCRKRDIPEEKFSNAFLWYGPEESHFVVELT</sequence>
<protein>
    <submittedName>
        <fullName evidence="1">Uncharacterized protein</fullName>
    </submittedName>
</protein>
<comment type="caution">
    <text evidence="1">The sequence shown here is derived from an EMBL/GenBank/DDBJ whole genome shotgun (WGS) entry which is preliminary data.</text>
</comment>
<organism evidence="1 2">
    <name type="scientific">Hibiscus sabdariffa</name>
    <name type="common">roselle</name>
    <dbReference type="NCBI Taxonomy" id="183260"/>
    <lineage>
        <taxon>Eukaryota</taxon>
        <taxon>Viridiplantae</taxon>
        <taxon>Streptophyta</taxon>
        <taxon>Embryophyta</taxon>
        <taxon>Tracheophyta</taxon>
        <taxon>Spermatophyta</taxon>
        <taxon>Magnoliopsida</taxon>
        <taxon>eudicotyledons</taxon>
        <taxon>Gunneridae</taxon>
        <taxon>Pentapetalae</taxon>
        <taxon>rosids</taxon>
        <taxon>malvids</taxon>
        <taxon>Malvales</taxon>
        <taxon>Malvaceae</taxon>
        <taxon>Malvoideae</taxon>
        <taxon>Hibiscus</taxon>
    </lineage>
</organism>
<name>A0ABR2DA54_9ROSI</name>
<dbReference type="Gene3D" id="3.10.180.10">
    <property type="entry name" value="2,3-Dihydroxybiphenyl 1,2-Dioxygenase, domain 1"/>
    <property type="match status" value="1"/>
</dbReference>
<reference evidence="1 2" key="1">
    <citation type="journal article" date="2024" name="G3 (Bethesda)">
        <title>Genome assembly of Hibiscus sabdariffa L. provides insights into metabolisms of medicinal natural products.</title>
        <authorList>
            <person name="Kim T."/>
        </authorList>
    </citation>
    <scope>NUCLEOTIDE SEQUENCE [LARGE SCALE GENOMIC DNA]</scope>
    <source>
        <strain evidence="1">TK-2024</strain>
        <tissue evidence="1">Old leaves</tissue>
    </source>
</reference>